<sequence>MSPTSSNQAVEQVTARATHLTVTIRCAAVKAFAAEGTGSPDPSTPELRTGVVEPWEDVARVRTPAYFRGGSGLPTVGVLAAHATSGGIMPNSCVHRR</sequence>
<organism evidence="1 2">
    <name type="scientific">Modestobacter italicus (strain DSM 44449 / CECT 9708 / BC 501)</name>
    <dbReference type="NCBI Taxonomy" id="2732864"/>
    <lineage>
        <taxon>Bacteria</taxon>
        <taxon>Bacillati</taxon>
        <taxon>Actinomycetota</taxon>
        <taxon>Actinomycetes</taxon>
        <taxon>Geodermatophilales</taxon>
        <taxon>Geodermatophilaceae</taxon>
        <taxon>Modestobacter</taxon>
    </lineage>
</organism>
<proteinExistence type="predicted"/>
<reference evidence="1 2" key="1">
    <citation type="journal article" date="2012" name="J. Bacteriol.">
        <title>Genome Sequence of Radiation-Resistant Modestobacter marinus Strain BC501, a Representative Actinobacterium That Thrives on Calcareous Stone Surfaces.</title>
        <authorList>
            <person name="Normand P."/>
            <person name="Gury J."/>
            <person name="Pujic P."/>
            <person name="Chouaia B."/>
            <person name="Crotti E."/>
            <person name="Brusetti L."/>
            <person name="Daffonchio D."/>
            <person name="Vacherie B."/>
            <person name="Barbe V."/>
            <person name="Medigue C."/>
            <person name="Calteau A."/>
            <person name="Ghodhbane-Gtari F."/>
            <person name="Essoussi I."/>
            <person name="Nouioui I."/>
            <person name="Abbassi-Ghozzi I."/>
            <person name="Gtari M."/>
        </authorList>
    </citation>
    <scope>NUCLEOTIDE SEQUENCE [LARGE SCALE GENOMIC DNA]</scope>
    <source>
        <strain evidence="2">BC 501</strain>
    </source>
</reference>
<dbReference type="Proteomes" id="UP000006461">
    <property type="component" value="Chromosome"/>
</dbReference>
<name>I4EX02_MODI5</name>
<dbReference type="KEGG" id="mmar:MODMU_2486"/>
<gene>
    <name evidence="1" type="ordered locus">MODMU_2486</name>
</gene>
<protein>
    <submittedName>
        <fullName evidence="1">Peptidase</fullName>
    </submittedName>
</protein>
<dbReference type="STRING" id="477641.MODMU_2486"/>
<keyword evidence="2" id="KW-1185">Reference proteome</keyword>
<dbReference type="HOGENOM" id="CLU_2343597_0_0_11"/>
<evidence type="ECO:0000313" key="2">
    <source>
        <dbReference type="Proteomes" id="UP000006461"/>
    </source>
</evidence>
<accession>I4EX02</accession>
<evidence type="ECO:0000313" key="1">
    <source>
        <dbReference type="EMBL" id="CCH87915.1"/>
    </source>
</evidence>
<dbReference type="EMBL" id="FO203431">
    <property type="protein sequence ID" value="CCH87915.1"/>
    <property type="molecule type" value="Genomic_DNA"/>
</dbReference>
<dbReference type="AlphaFoldDB" id="I4EX02"/>